<keyword evidence="2" id="KW-0732">Signal</keyword>
<dbReference type="OrthoDB" id="4112936at2"/>
<reference evidence="3 4" key="1">
    <citation type="submission" date="2017-09" db="EMBL/GenBank/DDBJ databases">
        <authorList>
            <person name="Lee N."/>
            <person name="Cho B.-K."/>
        </authorList>
    </citation>
    <scope>NUCLEOTIDE SEQUENCE [LARGE SCALE GENOMIC DNA]</scope>
    <source>
        <strain evidence="3 4">ATCC 27465</strain>
    </source>
</reference>
<organism evidence="3 4">
    <name type="scientific">Streptomyces spectabilis</name>
    <dbReference type="NCBI Taxonomy" id="68270"/>
    <lineage>
        <taxon>Bacteria</taxon>
        <taxon>Bacillati</taxon>
        <taxon>Actinomycetota</taxon>
        <taxon>Actinomycetes</taxon>
        <taxon>Kitasatosporales</taxon>
        <taxon>Streptomycetaceae</taxon>
        <taxon>Streptomyces</taxon>
    </lineage>
</organism>
<evidence type="ECO:0000313" key="4">
    <source>
        <dbReference type="Proteomes" id="UP000326505"/>
    </source>
</evidence>
<evidence type="ECO:0000256" key="2">
    <source>
        <dbReference type="SAM" id="SignalP"/>
    </source>
</evidence>
<feature type="region of interest" description="Disordered" evidence="1">
    <location>
        <begin position="53"/>
        <end position="75"/>
    </location>
</feature>
<name>A0A5P2XJE8_STRST</name>
<sequence>MRTRRGALAAGTVVALLAAGLGTWATDTWPFDGRDRYCWGAWEEDGGPDILGDEAFDGDDARSRTAEETAPTAARPQGRCVLAVRSAHTFSDGDKGVQDTRVTVTYGPAPEKAAARLEWINTFVGGRAMPLPEGLPGAVDGSRGLLVLPESCDTRDGRPTAVTLRAEEKGPDDIVGGTDLGGADAAVELLLAAADRGMRAAGCAPAKPPRVTSPLLRLPEKDDTSPSSAVCRIPGLDVGSGLTKEAALRVVAQAGAVTRDRQACSVRIGRSVRLGEREDTRIFDALMIREPRLGALLDGVTGSKPPAPGWRGTGVFADGHQVVRARCAGRPTTFLLLGSSARETKGHFTTFTDAVTRRLGCAPLAPKAPATAAGENR</sequence>
<feature type="chain" id="PRO_5024799712" description="Serine hydrolase" evidence="2">
    <location>
        <begin position="26"/>
        <end position="377"/>
    </location>
</feature>
<dbReference type="EMBL" id="CP023690">
    <property type="protein sequence ID" value="QEV65053.1"/>
    <property type="molecule type" value="Genomic_DNA"/>
</dbReference>
<dbReference type="Proteomes" id="UP000326505">
    <property type="component" value="Chromosome"/>
</dbReference>
<evidence type="ECO:0008006" key="5">
    <source>
        <dbReference type="Google" id="ProtNLM"/>
    </source>
</evidence>
<proteinExistence type="predicted"/>
<dbReference type="AlphaFoldDB" id="A0A5P2XJE8"/>
<evidence type="ECO:0000256" key="1">
    <source>
        <dbReference type="SAM" id="MobiDB-lite"/>
    </source>
</evidence>
<gene>
    <name evidence="3" type="ORF">CP982_32740</name>
</gene>
<accession>A0A5P2XJE8</accession>
<feature type="signal peptide" evidence="2">
    <location>
        <begin position="1"/>
        <end position="25"/>
    </location>
</feature>
<protein>
    <recommendedName>
        <fullName evidence="5">Serine hydrolase</fullName>
    </recommendedName>
</protein>
<dbReference type="KEGG" id="sspb:CP982_32740"/>
<evidence type="ECO:0000313" key="3">
    <source>
        <dbReference type="EMBL" id="QEV65053.1"/>
    </source>
</evidence>